<dbReference type="GO" id="GO:0016757">
    <property type="term" value="F:glycosyltransferase activity"/>
    <property type="evidence" value="ECO:0007669"/>
    <property type="project" value="TreeGrafter"/>
</dbReference>
<dbReference type="Pfam" id="PF13692">
    <property type="entry name" value="Glyco_trans_1_4"/>
    <property type="match status" value="1"/>
</dbReference>
<dbReference type="InterPro" id="IPR050194">
    <property type="entry name" value="Glycosyltransferase_grp1"/>
</dbReference>
<evidence type="ECO:0000313" key="3">
    <source>
        <dbReference type="Proteomes" id="UP000256542"/>
    </source>
</evidence>
<dbReference type="Pfam" id="PF13439">
    <property type="entry name" value="Glyco_transf_4"/>
    <property type="match status" value="1"/>
</dbReference>
<reference evidence="2 3" key="1">
    <citation type="submission" date="2018-08" db="EMBL/GenBank/DDBJ databases">
        <title>Genomic Encyclopedia of Type Strains, Phase III (KMG-III): the genomes of soil and plant-associated and newly described type strains.</title>
        <authorList>
            <person name="Whitman W."/>
        </authorList>
    </citation>
    <scope>NUCLEOTIDE SEQUENCE [LARGE SCALE GENOMIC DNA]</scope>
    <source>
        <strain evidence="2 3">CECT 7375</strain>
    </source>
</reference>
<dbReference type="OrthoDB" id="9804196at2"/>
<dbReference type="EMBL" id="QUNG01000021">
    <property type="protein sequence ID" value="REG78448.1"/>
    <property type="molecule type" value="Genomic_DNA"/>
</dbReference>
<evidence type="ECO:0000259" key="1">
    <source>
        <dbReference type="Pfam" id="PF13439"/>
    </source>
</evidence>
<feature type="domain" description="Glycosyltransferase subfamily 4-like N-terminal" evidence="1">
    <location>
        <begin position="18"/>
        <end position="173"/>
    </location>
</feature>
<sequence>MRKILYVVSTLAKCGPTNQLFNIIKNQNTNDVEICVLTLSPEGGNSDKARFDRLGVQTRSLGLSRLQGMFLAKRKLMECIMGFQPDLIHSQGVRADFYLSKIKMECPWVITSRNFPPEDYLSRFGFIKGHLTVRSHLSALRRCKNIVSCSHAVATKLSNIGIASSVIQNGVEASVLAPPESVNLEHLEKPIFVTAGSFIPRKNMGFLVDAMKMYFDTHPGSLVLLGDGPLLDECKARSNNHIVFMGNVNTVSEYLSCADYFVSSSLSEGLPNAVLEALAHGVPAILSDIESHIEMAREYPKSIKTFPLASDKNTFVNCIGSALASFDKASRDEARRISQEKFSDQAMSFSYQKFYENVLTSNAKTTYFGEL</sequence>
<dbReference type="AlphaFoldDB" id="A0A3E0DA79"/>
<comment type="caution">
    <text evidence="2">The sequence shown here is derived from an EMBL/GenBank/DDBJ whole genome shotgun (WGS) entry which is preliminary data.</text>
</comment>
<dbReference type="CDD" id="cd03801">
    <property type="entry name" value="GT4_PimA-like"/>
    <property type="match status" value="1"/>
</dbReference>
<keyword evidence="2" id="KW-0808">Transferase</keyword>
<dbReference type="SUPFAM" id="SSF53756">
    <property type="entry name" value="UDP-Glycosyltransferase/glycogen phosphorylase"/>
    <property type="match status" value="1"/>
</dbReference>
<dbReference type="InterPro" id="IPR028098">
    <property type="entry name" value="Glyco_trans_4-like_N"/>
</dbReference>
<organism evidence="2 3">
    <name type="scientific">Marinomonas pollencensis</name>
    <dbReference type="NCBI Taxonomy" id="491954"/>
    <lineage>
        <taxon>Bacteria</taxon>
        <taxon>Pseudomonadati</taxon>
        <taxon>Pseudomonadota</taxon>
        <taxon>Gammaproteobacteria</taxon>
        <taxon>Oceanospirillales</taxon>
        <taxon>Oceanospirillaceae</taxon>
        <taxon>Marinomonas</taxon>
    </lineage>
</organism>
<evidence type="ECO:0000313" key="2">
    <source>
        <dbReference type="EMBL" id="REG78448.1"/>
    </source>
</evidence>
<dbReference type="Proteomes" id="UP000256542">
    <property type="component" value="Unassembled WGS sequence"/>
</dbReference>
<accession>A0A3E0DA79</accession>
<dbReference type="PANTHER" id="PTHR45947:SF3">
    <property type="entry name" value="SULFOQUINOVOSYL TRANSFERASE SQD2"/>
    <property type="match status" value="1"/>
</dbReference>
<dbReference type="RefSeq" id="WP_115899192.1">
    <property type="nucleotide sequence ID" value="NZ_QUNG01000021.1"/>
</dbReference>
<dbReference type="Gene3D" id="3.40.50.2000">
    <property type="entry name" value="Glycogen Phosphorylase B"/>
    <property type="match status" value="2"/>
</dbReference>
<keyword evidence="3" id="KW-1185">Reference proteome</keyword>
<gene>
    <name evidence="2" type="ORF">DFP81_1213</name>
</gene>
<dbReference type="PANTHER" id="PTHR45947">
    <property type="entry name" value="SULFOQUINOVOSYL TRANSFERASE SQD2"/>
    <property type="match status" value="1"/>
</dbReference>
<proteinExistence type="predicted"/>
<name>A0A3E0DA79_9GAMM</name>
<protein>
    <submittedName>
        <fullName evidence="2">Glycosyltransferase involved in cell wall biosynthesis</fullName>
    </submittedName>
</protein>